<evidence type="ECO:0000256" key="7">
    <source>
        <dbReference type="SAM" id="SignalP"/>
    </source>
</evidence>
<keyword evidence="2" id="KW-0378">Hydrolase</keyword>
<dbReference type="OrthoDB" id="6372431at2759"/>
<gene>
    <name evidence="8" type="ORF">Ctob_000742</name>
</gene>
<evidence type="ECO:0000313" key="9">
    <source>
        <dbReference type="Proteomes" id="UP000037460"/>
    </source>
</evidence>
<feature type="chain" id="PRO_5005601617" evidence="7">
    <location>
        <begin position="20"/>
        <end position="468"/>
    </location>
</feature>
<dbReference type="Gene3D" id="3.30.420.540">
    <property type="match status" value="1"/>
</dbReference>
<dbReference type="EMBL" id="JWZX01003286">
    <property type="protein sequence ID" value="KOO22333.1"/>
    <property type="molecule type" value="Genomic_DNA"/>
</dbReference>
<dbReference type="Proteomes" id="UP000037460">
    <property type="component" value="Unassembled WGS sequence"/>
</dbReference>
<organism evidence="8 9">
    <name type="scientific">Chrysochromulina tobinii</name>
    <dbReference type="NCBI Taxonomy" id="1460289"/>
    <lineage>
        <taxon>Eukaryota</taxon>
        <taxon>Haptista</taxon>
        <taxon>Haptophyta</taxon>
        <taxon>Prymnesiophyceae</taxon>
        <taxon>Prymnesiales</taxon>
        <taxon>Chrysochromulinaceae</taxon>
        <taxon>Chrysochromulina</taxon>
    </lineage>
</organism>
<protein>
    <submittedName>
        <fullName evidence="8">Apyrase-like protein</fullName>
    </submittedName>
</protein>
<keyword evidence="6" id="KW-1133">Transmembrane helix</keyword>
<dbReference type="GO" id="GO:0005524">
    <property type="term" value="F:ATP binding"/>
    <property type="evidence" value="ECO:0007669"/>
    <property type="project" value="UniProtKB-KW"/>
</dbReference>
<dbReference type="Gene3D" id="3.30.420.40">
    <property type="match status" value="2"/>
</dbReference>
<evidence type="ECO:0000256" key="5">
    <source>
        <dbReference type="SAM" id="MobiDB-lite"/>
    </source>
</evidence>
<dbReference type="CDD" id="cd24003">
    <property type="entry name" value="ASKHA_NBD_GDA1_CD39_NTPase"/>
    <property type="match status" value="1"/>
</dbReference>
<evidence type="ECO:0000313" key="8">
    <source>
        <dbReference type="EMBL" id="KOO22333.1"/>
    </source>
</evidence>
<comment type="caution">
    <text evidence="8">The sequence shown here is derived from an EMBL/GenBank/DDBJ whole genome shotgun (WGS) entry which is preliminary data.</text>
</comment>
<feature type="binding site" evidence="4">
    <location>
        <begin position="198"/>
        <end position="202"/>
    </location>
    <ligand>
        <name>ATP</name>
        <dbReference type="ChEBI" id="CHEBI:30616"/>
    </ligand>
</feature>
<name>A0A0M0J7X7_9EUKA</name>
<feature type="signal peptide" evidence="7">
    <location>
        <begin position="1"/>
        <end position="19"/>
    </location>
</feature>
<dbReference type="PANTHER" id="PTHR11782">
    <property type="entry name" value="ADENOSINE/GUANOSINE DIPHOSPHATASE"/>
    <property type="match status" value="1"/>
</dbReference>
<keyword evidence="4" id="KW-0067">ATP-binding</keyword>
<reference evidence="9" key="1">
    <citation type="journal article" date="2015" name="PLoS Genet.">
        <title>Genome Sequence and Transcriptome Analyses of Chrysochromulina tobin: Metabolic Tools for Enhanced Algal Fitness in the Prominent Order Prymnesiales (Haptophyceae).</title>
        <authorList>
            <person name="Hovde B.T."/>
            <person name="Deodato C.R."/>
            <person name="Hunsperger H.M."/>
            <person name="Ryken S.A."/>
            <person name="Yost W."/>
            <person name="Jha R.K."/>
            <person name="Patterson J."/>
            <person name="Monnat R.J. Jr."/>
            <person name="Barlow S.B."/>
            <person name="Starkenburg S.R."/>
            <person name="Cattolico R.A."/>
        </authorList>
    </citation>
    <scope>NUCLEOTIDE SEQUENCE</scope>
    <source>
        <strain evidence="9">CCMP291</strain>
    </source>
</reference>
<evidence type="ECO:0000256" key="4">
    <source>
        <dbReference type="PIRSR" id="PIRSR600407-2"/>
    </source>
</evidence>
<comment type="similarity">
    <text evidence="1">Belongs to the GDA1/CD39 NTPase family.</text>
</comment>
<keyword evidence="7" id="KW-0732">Signal</keyword>
<dbReference type="AlphaFoldDB" id="A0A0M0J7X7"/>
<accession>A0A0M0J7X7</accession>
<keyword evidence="6" id="KW-0812">Transmembrane</keyword>
<dbReference type="Gene3D" id="3.30.420.150">
    <property type="entry name" value="Exopolyphosphatase. Domain 2"/>
    <property type="match status" value="1"/>
</dbReference>
<evidence type="ECO:0000256" key="1">
    <source>
        <dbReference type="ARBA" id="ARBA00009283"/>
    </source>
</evidence>
<evidence type="ECO:0000256" key="2">
    <source>
        <dbReference type="ARBA" id="ARBA00022801"/>
    </source>
</evidence>
<dbReference type="Pfam" id="PF01150">
    <property type="entry name" value="GDA1_CD39"/>
    <property type="match status" value="1"/>
</dbReference>
<dbReference type="InterPro" id="IPR000407">
    <property type="entry name" value="GDA1_CD39_NTPase"/>
</dbReference>
<keyword evidence="4" id="KW-0547">Nucleotide-binding</keyword>
<feature type="region of interest" description="Disordered" evidence="5">
    <location>
        <begin position="222"/>
        <end position="242"/>
    </location>
</feature>
<feature type="active site" description="Proton acceptor" evidence="3">
    <location>
        <position position="167"/>
    </location>
</feature>
<keyword evidence="9" id="KW-1185">Reference proteome</keyword>
<proteinExistence type="inferred from homology"/>
<feature type="transmembrane region" description="Helical" evidence="6">
    <location>
        <begin position="429"/>
        <end position="447"/>
    </location>
</feature>
<keyword evidence="6" id="KW-0472">Membrane</keyword>
<evidence type="ECO:0000256" key="3">
    <source>
        <dbReference type="PIRSR" id="PIRSR600407-1"/>
    </source>
</evidence>
<dbReference type="GO" id="GO:0016787">
    <property type="term" value="F:hydrolase activity"/>
    <property type="evidence" value="ECO:0007669"/>
    <property type="project" value="UniProtKB-KW"/>
</dbReference>
<evidence type="ECO:0000256" key="6">
    <source>
        <dbReference type="SAM" id="Phobius"/>
    </source>
</evidence>
<sequence length="468" mass="49923">MTRAVLLAVTLAAPLRVHGAPVVTSSGAATAPRSYAVIFDGGSTGTRVHVFSWLSGPQAGPTIDGLPDVRAEPGGHLKVKPGISSFESNPEEAGASILPLIELAERVVPREEHSRTLVMLRATAGMRLVSRRRAQRVYASLYEAVARRNTFTSTRRQHFGTLSGDDEGVFGWLSANYLLRRSGRIPQMGAVGALDLGGGSTQITLQAPPSLHLDLRSQIDPRHAGDSLARPSTQREPSPPSVALPSGEVFVFTHSHLGFGNKAVLASLTEAEAASCLAAGVNTSWEPCNRSRDYQRFLQRGARPITLLGKGSFAHCDAAVRRQAARALCEYDDARLRTLVGKDPLTTEDALMWRCFDLTYAARLLTDGYGFDPNAPVIDFMGDVDGVEVEWTLGALLNELMLLAEANGFAGHASHGGSGAGGGFGASKVLALLAAALAAFFLLPRVCGETRRLIRLRGGGRAQLLNKW</sequence>